<protein>
    <recommendedName>
        <fullName evidence="5">Pentacotripeptide-repeat region of PRORP domain-containing protein</fullName>
    </recommendedName>
</protein>
<gene>
    <name evidence="3" type="ORF">DCAR_0312587</name>
</gene>
<dbReference type="InterPro" id="IPR046848">
    <property type="entry name" value="E_motif"/>
</dbReference>
<dbReference type="KEGG" id="dcr:108213225"/>
<dbReference type="GO" id="GO:0003723">
    <property type="term" value="F:RNA binding"/>
    <property type="evidence" value="ECO:0007669"/>
    <property type="project" value="InterPro"/>
</dbReference>
<dbReference type="FunFam" id="1.25.40.10:FF:000427">
    <property type="entry name" value="Pentatricopeptide repeat-containing protein chloroplastic"/>
    <property type="match status" value="1"/>
</dbReference>
<organism evidence="3 4">
    <name type="scientific">Daucus carota subsp. sativus</name>
    <name type="common">Carrot</name>
    <dbReference type="NCBI Taxonomy" id="79200"/>
    <lineage>
        <taxon>Eukaryota</taxon>
        <taxon>Viridiplantae</taxon>
        <taxon>Streptophyta</taxon>
        <taxon>Embryophyta</taxon>
        <taxon>Tracheophyta</taxon>
        <taxon>Spermatophyta</taxon>
        <taxon>Magnoliopsida</taxon>
        <taxon>eudicotyledons</taxon>
        <taxon>Gunneridae</taxon>
        <taxon>Pentapetalae</taxon>
        <taxon>asterids</taxon>
        <taxon>campanulids</taxon>
        <taxon>Apiales</taxon>
        <taxon>Apiaceae</taxon>
        <taxon>Apioideae</taxon>
        <taxon>Scandiceae</taxon>
        <taxon>Daucinae</taxon>
        <taxon>Daucus</taxon>
        <taxon>Daucus sect. Daucus</taxon>
    </lineage>
</organism>
<evidence type="ECO:0000313" key="4">
    <source>
        <dbReference type="Proteomes" id="UP000077755"/>
    </source>
</evidence>
<dbReference type="PANTHER" id="PTHR47926">
    <property type="entry name" value="PENTATRICOPEPTIDE REPEAT-CONTAINING PROTEIN"/>
    <property type="match status" value="1"/>
</dbReference>
<proteinExistence type="predicted"/>
<dbReference type="AlphaFoldDB" id="A0AAF0WQ48"/>
<keyword evidence="1" id="KW-0677">Repeat</keyword>
<evidence type="ECO:0000256" key="2">
    <source>
        <dbReference type="PROSITE-ProRule" id="PRU00708"/>
    </source>
</evidence>
<reference evidence="3" key="1">
    <citation type="journal article" date="2016" name="Nat. Genet.">
        <title>A high-quality carrot genome assembly provides new insights into carotenoid accumulation and asterid genome evolution.</title>
        <authorList>
            <person name="Iorizzo M."/>
            <person name="Ellison S."/>
            <person name="Senalik D."/>
            <person name="Zeng P."/>
            <person name="Satapoomin P."/>
            <person name="Huang J."/>
            <person name="Bowman M."/>
            <person name="Iovene M."/>
            <person name="Sanseverino W."/>
            <person name="Cavagnaro P."/>
            <person name="Yildiz M."/>
            <person name="Macko-Podgorni A."/>
            <person name="Moranska E."/>
            <person name="Grzebelus E."/>
            <person name="Grzebelus D."/>
            <person name="Ashrafi H."/>
            <person name="Zheng Z."/>
            <person name="Cheng S."/>
            <person name="Spooner D."/>
            <person name="Van Deynze A."/>
            <person name="Simon P."/>
        </authorList>
    </citation>
    <scope>NUCLEOTIDE SEQUENCE</scope>
    <source>
        <tissue evidence="3">Leaf</tissue>
    </source>
</reference>
<dbReference type="NCBIfam" id="TIGR00756">
    <property type="entry name" value="PPR"/>
    <property type="match status" value="3"/>
</dbReference>
<dbReference type="PROSITE" id="PS51375">
    <property type="entry name" value="PPR"/>
    <property type="match status" value="2"/>
</dbReference>
<dbReference type="InterPro" id="IPR046960">
    <property type="entry name" value="PPR_At4g14850-like_plant"/>
</dbReference>
<feature type="repeat" description="PPR" evidence="2">
    <location>
        <begin position="200"/>
        <end position="234"/>
    </location>
</feature>
<dbReference type="InterPro" id="IPR002885">
    <property type="entry name" value="PPR_rpt"/>
</dbReference>
<dbReference type="EMBL" id="CP093345">
    <property type="protein sequence ID" value="WOG93306.1"/>
    <property type="molecule type" value="Genomic_DNA"/>
</dbReference>
<dbReference type="Proteomes" id="UP000077755">
    <property type="component" value="Chromosome 3"/>
</dbReference>
<name>A0AAF0WQ48_DAUCS</name>
<evidence type="ECO:0000256" key="1">
    <source>
        <dbReference type="ARBA" id="ARBA00022737"/>
    </source>
</evidence>
<accession>A0AAF0WQ48</accession>
<evidence type="ECO:0008006" key="5">
    <source>
        <dbReference type="Google" id="ProtNLM"/>
    </source>
</evidence>
<keyword evidence="4" id="KW-1185">Reference proteome</keyword>
<evidence type="ECO:0000313" key="3">
    <source>
        <dbReference type="EMBL" id="WOG93306.1"/>
    </source>
</evidence>
<dbReference type="PANTHER" id="PTHR47926:SF347">
    <property type="entry name" value="PENTATRICOPEPTIDE REPEAT-CONTAINING PROTEIN"/>
    <property type="match status" value="1"/>
</dbReference>
<dbReference type="Pfam" id="PF13041">
    <property type="entry name" value="PPR_2"/>
    <property type="match status" value="1"/>
</dbReference>
<dbReference type="Pfam" id="PF20431">
    <property type="entry name" value="E_motif"/>
    <property type="match status" value="1"/>
</dbReference>
<dbReference type="GO" id="GO:0009451">
    <property type="term" value="P:RNA modification"/>
    <property type="evidence" value="ECO:0007669"/>
    <property type="project" value="InterPro"/>
</dbReference>
<dbReference type="Gene3D" id="1.25.40.10">
    <property type="entry name" value="Tetratricopeptide repeat domain"/>
    <property type="match status" value="3"/>
</dbReference>
<dbReference type="InterPro" id="IPR011990">
    <property type="entry name" value="TPR-like_helical_dom_sf"/>
</dbReference>
<dbReference type="FunFam" id="1.25.40.10:FF:000090">
    <property type="entry name" value="Pentatricopeptide repeat-containing protein, chloroplastic"/>
    <property type="match status" value="1"/>
</dbReference>
<feature type="repeat" description="PPR" evidence="2">
    <location>
        <begin position="301"/>
        <end position="335"/>
    </location>
</feature>
<sequence>MAVGLTISTAKHLFPPKIPNHNSNLLFPQLKKLQCLSQLTSCSSLTNLLKIHAQIIVSGLLFDPQITEKFIHFFALHPSISSFNYTSSFITRYTNSLPNPWNNIIRECATGENNSPRDCILVFLAMRRSNTKPDHMTYPYLFKACSTLSSFREGRQIHADVLKHGLDCDVYVLNNLIHFHGSCGEMGFACQLFDEMVERTVVSWNSIISACVENSLFSDGIEYFRRMRDLGYECDETTMVIMLSGCAEIGNLSLGKWIHTQVIGRGLVVNCRLGTALVDMYAKCGAVDLSRSVFDRLFERNVWTWSAMVLGLAQHGFATEALEMFSVMKKSTVKPNYVTYLGVLCACSHAGLVESAYQFFHDMRNLHGIKPMLVHFGAMVDVLGRAARLKEAYDFILNMPLKPDPTVWRTLLSACYINDPNDHDGIGEKVKRKLLALEPTRSGNLVMIANKYAEVGMWDKATHMRNRMRKGGLKKMAGESCIEVGGSMYKFFSGDDLQVHYEHIFSVLDRLNFHMKMVTLDCIVS</sequence>
<dbReference type="Pfam" id="PF01535">
    <property type="entry name" value="PPR"/>
    <property type="match status" value="4"/>
</dbReference>
<reference evidence="3" key="2">
    <citation type="submission" date="2022-03" db="EMBL/GenBank/DDBJ databases">
        <title>Draft title - Genomic analysis of global carrot germplasm unveils the trajectory of domestication and the origin of high carotenoid orange carrot.</title>
        <authorList>
            <person name="Iorizzo M."/>
            <person name="Ellison S."/>
            <person name="Senalik D."/>
            <person name="Macko-Podgorni A."/>
            <person name="Grzebelus D."/>
            <person name="Bostan H."/>
            <person name="Rolling W."/>
            <person name="Curaba J."/>
            <person name="Simon P."/>
        </authorList>
    </citation>
    <scope>NUCLEOTIDE SEQUENCE</scope>
    <source>
        <tissue evidence="3">Leaf</tissue>
    </source>
</reference>